<dbReference type="Proteomes" id="UP001215280">
    <property type="component" value="Unassembled WGS sequence"/>
</dbReference>
<feature type="region of interest" description="Disordered" evidence="1">
    <location>
        <begin position="46"/>
        <end position="81"/>
    </location>
</feature>
<comment type="caution">
    <text evidence="2">The sequence shown here is derived from an EMBL/GenBank/DDBJ whole genome shotgun (WGS) entry which is preliminary data.</text>
</comment>
<dbReference type="EMBL" id="JARJLG010000203">
    <property type="protein sequence ID" value="KAJ7728698.1"/>
    <property type="molecule type" value="Genomic_DNA"/>
</dbReference>
<evidence type="ECO:0000256" key="1">
    <source>
        <dbReference type="SAM" id="MobiDB-lite"/>
    </source>
</evidence>
<reference evidence="2" key="1">
    <citation type="submission" date="2023-03" db="EMBL/GenBank/DDBJ databases">
        <title>Massive genome expansion in bonnet fungi (Mycena s.s.) driven by repeated elements and novel gene families across ecological guilds.</title>
        <authorList>
            <consortium name="Lawrence Berkeley National Laboratory"/>
            <person name="Harder C.B."/>
            <person name="Miyauchi S."/>
            <person name="Viragh M."/>
            <person name="Kuo A."/>
            <person name="Thoen E."/>
            <person name="Andreopoulos B."/>
            <person name="Lu D."/>
            <person name="Skrede I."/>
            <person name="Drula E."/>
            <person name="Henrissat B."/>
            <person name="Morin E."/>
            <person name="Kohler A."/>
            <person name="Barry K."/>
            <person name="LaButti K."/>
            <person name="Morin E."/>
            <person name="Salamov A."/>
            <person name="Lipzen A."/>
            <person name="Mereny Z."/>
            <person name="Hegedus B."/>
            <person name="Baldrian P."/>
            <person name="Stursova M."/>
            <person name="Weitz H."/>
            <person name="Taylor A."/>
            <person name="Grigoriev I.V."/>
            <person name="Nagy L.G."/>
            <person name="Martin F."/>
            <person name="Kauserud H."/>
        </authorList>
    </citation>
    <scope>NUCLEOTIDE SEQUENCE</scope>
    <source>
        <strain evidence="2">CBHHK188m</strain>
    </source>
</reference>
<accession>A0AAD7MRF4</accession>
<feature type="region of interest" description="Disordered" evidence="1">
    <location>
        <begin position="268"/>
        <end position="297"/>
    </location>
</feature>
<name>A0AAD7MRF4_9AGAR</name>
<keyword evidence="3" id="KW-1185">Reference proteome</keyword>
<evidence type="ECO:0000313" key="3">
    <source>
        <dbReference type="Proteomes" id="UP001215280"/>
    </source>
</evidence>
<protein>
    <submittedName>
        <fullName evidence="2">Uncharacterized protein</fullName>
    </submittedName>
</protein>
<feature type="compositionally biased region" description="Polar residues" evidence="1">
    <location>
        <begin position="46"/>
        <end position="56"/>
    </location>
</feature>
<gene>
    <name evidence="2" type="ORF">DFH07DRAFT_850931</name>
</gene>
<evidence type="ECO:0000313" key="2">
    <source>
        <dbReference type="EMBL" id="KAJ7728698.1"/>
    </source>
</evidence>
<proteinExistence type="predicted"/>
<organism evidence="2 3">
    <name type="scientific">Mycena maculata</name>
    <dbReference type="NCBI Taxonomy" id="230809"/>
    <lineage>
        <taxon>Eukaryota</taxon>
        <taxon>Fungi</taxon>
        <taxon>Dikarya</taxon>
        <taxon>Basidiomycota</taxon>
        <taxon>Agaricomycotina</taxon>
        <taxon>Agaricomycetes</taxon>
        <taxon>Agaricomycetidae</taxon>
        <taxon>Agaricales</taxon>
        <taxon>Marasmiineae</taxon>
        <taxon>Mycenaceae</taxon>
        <taxon>Mycena</taxon>
    </lineage>
</organism>
<dbReference type="AlphaFoldDB" id="A0AAD7MRF4"/>
<feature type="compositionally biased region" description="Polar residues" evidence="1">
    <location>
        <begin position="278"/>
        <end position="293"/>
    </location>
</feature>
<sequence>MWARLVSYQPSALLVSSAASHVLIAPPHLPSSDYGLATTSPLTSVPTASFPHSSPSPAYAGNAARSLTARPRVKKVPDGRPRTVGAMRARLVSSFHSPCDELRGGHPGNEGGIEARCRRGRYDDPVDAVLWRARGRDVQGARLRGPGRRGAGGCDAGAARLSHPRLALADTAPRSRAVHCACLRGAPERPMPSAGVHGEETFTAQRLSRRRSSCAVRSAHIHPPTPHLDPGCPLRMPSVSRLGRTRGRRVALVIEQKDDACLAKARRPFGAGPARGSPSAQALTTGNTPTRATRSGVVAPTRDAQGVSFVTGSSRPTHDAVRRTRLAPSIREPKNTLKKLLLWV</sequence>